<dbReference type="STRING" id="1108044.GOOTI_242_00120"/>
<reference evidence="15" key="1">
    <citation type="submission" date="2012-02" db="EMBL/GenBank/DDBJ databases">
        <title>Whole genome shotgun sequence of Gordonia otitidis NBRC 100426.</title>
        <authorList>
            <person name="Yoshida I."/>
            <person name="Hosoyama A."/>
            <person name="Tsuchikane K."/>
            <person name="Katsumata H."/>
            <person name="Yamazaki S."/>
            <person name="Fujita N."/>
        </authorList>
    </citation>
    <scope>NUCLEOTIDE SEQUENCE [LARGE SCALE GENOMIC DNA]</scope>
    <source>
        <strain evidence="15">NBRC 100426</strain>
    </source>
</reference>
<dbReference type="RefSeq" id="WP_007241055.1">
    <property type="nucleotide sequence ID" value="NZ_BAFB01000242.1"/>
</dbReference>
<dbReference type="FunFam" id="3.90.700.10:FF:000002">
    <property type="entry name" value="L-aspartate oxidase"/>
    <property type="match status" value="1"/>
</dbReference>
<dbReference type="PRINTS" id="PR00368">
    <property type="entry name" value="FADPNR"/>
</dbReference>
<evidence type="ECO:0000313" key="15">
    <source>
        <dbReference type="EMBL" id="GAB36898.1"/>
    </source>
</evidence>
<dbReference type="PANTHER" id="PTHR42716:SF2">
    <property type="entry name" value="L-ASPARTATE OXIDASE, CHLOROPLASTIC"/>
    <property type="match status" value="1"/>
</dbReference>
<dbReference type="Pfam" id="PF00890">
    <property type="entry name" value="FAD_binding_2"/>
    <property type="match status" value="1"/>
</dbReference>
<organism evidence="15 16">
    <name type="scientific">Gordonia otitidis (strain DSM 44809 / CCUG 52243 / JCM 12355 / NBRC 100426 / IFM 10032)</name>
    <dbReference type="NCBI Taxonomy" id="1108044"/>
    <lineage>
        <taxon>Bacteria</taxon>
        <taxon>Bacillati</taxon>
        <taxon>Actinomycetota</taxon>
        <taxon>Actinomycetes</taxon>
        <taxon>Mycobacteriales</taxon>
        <taxon>Gordoniaceae</taxon>
        <taxon>Gordonia</taxon>
    </lineage>
</organism>
<accession>H5TTU0</accession>
<dbReference type="Proteomes" id="UP000005038">
    <property type="component" value="Unassembled WGS sequence"/>
</dbReference>
<dbReference type="EC" id="1.4.3.16" evidence="4 12"/>
<dbReference type="Gene3D" id="1.20.58.100">
    <property type="entry name" value="Fumarate reductase/succinate dehydrogenase flavoprotein-like, C-terminal domain"/>
    <property type="match status" value="1"/>
</dbReference>
<dbReference type="GO" id="GO:0008734">
    <property type="term" value="F:L-aspartate oxidase activity"/>
    <property type="evidence" value="ECO:0007669"/>
    <property type="project" value="UniProtKB-UniRule"/>
</dbReference>
<dbReference type="PRINTS" id="PR00411">
    <property type="entry name" value="PNDRDTASEI"/>
</dbReference>
<evidence type="ECO:0000256" key="8">
    <source>
        <dbReference type="ARBA" id="ARBA00022827"/>
    </source>
</evidence>
<gene>
    <name evidence="15" type="primary">nadB</name>
    <name evidence="15" type="ORF">GOOTI_242_00120</name>
</gene>
<dbReference type="InterPro" id="IPR027477">
    <property type="entry name" value="Succ_DH/fumarate_Rdtase_cat_sf"/>
</dbReference>
<dbReference type="NCBIfam" id="TIGR00551">
    <property type="entry name" value="nadB"/>
    <property type="match status" value="1"/>
</dbReference>
<dbReference type="Gene3D" id="3.50.50.60">
    <property type="entry name" value="FAD/NAD(P)-binding domain"/>
    <property type="match status" value="1"/>
</dbReference>
<keyword evidence="7 13" id="KW-0662">Pyridine nucleotide biosynthesis</keyword>
<comment type="subcellular location">
    <subcellularLocation>
        <location evidence="13">Cytoplasm</location>
    </subcellularLocation>
</comment>
<evidence type="ECO:0000256" key="6">
    <source>
        <dbReference type="ARBA" id="ARBA00022630"/>
    </source>
</evidence>
<evidence type="ECO:0000256" key="2">
    <source>
        <dbReference type="ARBA" id="ARBA00004950"/>
    </source>
</evidence>
<feature type="domain" description="FAD-dependent oxidoreductase 2 FAD-binding" evidence="14">
    <location>
        <begin position="11"/>
        <end position="397"/>
    </location>
</feature>
<dbReference type="InterPro" id="IPR003953">
    <property type="entry name" value="FAD-dep_OxRdtase_2_FAD-bd"/>
</dbReference>
<dbReference type="GO" id="GO:0005737">
    <property type="term" value="C:cytoplasm"/>
    <property type="evidence" value="ECO:0007669"/>
    <property type="project" value="UniProtKB-SubCell"/>
</dbReference>
<dbReference type="GO" id="GO:0033765">
    <property type="term" value="F:steroid dehydrogenase activity, acting on the CH-CH group of donors"/>
    <property type="evidence" value="ECO:0007669"/>
    <property type="project" value="UniProtKB-ARBA"/>
</dbReference>
<evidence type="ECO:0000256" key="13">
    <source>
        <dbReference type="RuleBase" id="RU362049"/>
    </source>
</evidence>
<comment type="function">
    <text evidence="10">Catalyzes the oxidation of L-aspartate to iminoaspartate, the first step in the de novo biosynthesis of NAD(+).</text>
</comment>
<evidence type="ECO:0000256" key="9">
    <source>
        <dbReference type="ARBA" id="ARBA00023002"/>
    </source>
</evidence>
<evidence type="ECO:0000256" key="12">
    <source>
        <dbReference type="NCBIfam" id="TIGR00551"/>
    </source>
</evidence>
<dbReference type="InterPro" id="IPR037099">
    <property type="entry name" value="Fum_R/Succ_DH_flav-like_C_sf"/>
</dbReference>
<keyword evidence="16" id="KW-1185">Reference proteome</keyword>
<name>H5TTU0_GORO1</name>
<comment type="caution">
    <text evidence="15">The sequence shown here is derived from an EMBL/GenBank/DDBJ whole genome shotgun (WGS) entry which is preliminary data.</text>
</comment>
<keyword evidence="8 13" id="KW-0274">FAD</keyword>
<evidence type="ECO:0000256" key="5">
    <source>
        <dbReference type="ARBA" id="ARBA00021901"/>
    </source>
</evidence>
<evidence type="ECO:0000256" key="7">
    <source>
        <dbReference type="ARBA" id="ARBA00022642"/>
    </source>
</evidence>
<dbReference type="SUPFAM" id="SSF51905">
    <property type="entry name" value="FAD/NAD(P)-binding domain"/>
    <property type="match status" value="1"/>
</dbReference>
<comment type="cofactor">
    <cofactor evidence="1 13">
        <name>FAD</name>
        <dbReference type="ChEBI" id="CHEBI:57692"/>
    </cofactor>
</comment>
<evidence type="ECO:0000256" key="3">
    <source>
        <dbReference type="ARBA" id="ARBA00008562"/>
    </source>
</evidence>
<sequence>MRMGLDQVHADLVVVGAGVAGLTAALSAVEQGLRVLVCSKGIVREPGGVGGPEPSTSTYYAQGGVAVVAPDSADDTVDLHVRDTLAAGAGLSDPDITREIVADGWSAVSRLLGWGARFDRDATGRLIRTREGGHSVRRIIHAGGDATGAQIQQTLSTAVGAASRHGHLRVVDDCTVTRVLTADGRAVGVAYRSADGLGVAHAPTVLLATGGSGHLYAATTNPSGATADGLALALRAGAEVADLEFVQFHPTMLYTPGARGRRTLITEAIRGEGGCLVDVAGRSVTADVHPLGDLAPRDVVANAVTKAIDRTGHPCVYLDVAAIDHFDTRFPTVTAGLHAAGLDPADGRIPVVPGAHYQCGGVVTDADGRTTVPGLLAAGEVARTGLHGGNRLASNSLLEGLVMGVRAARVAHSQRTHVVDDALAVGSVADANDQVAQALDRTTLQDAMSRFVGLRRDSAGLAHVAAMLDAAAPRVLTTRADVEDAALTLTARFVVAAAAARRRSRGCHVRTDESATTDPATIDTATIDTATIGSGYRSFDDDTTRRFRMEGNEICVAGVEVPVLTSVD</sequence>
<dbReference type="InterPro" id="IPR005288">
    <property type="entry name" value="NadB"/>
</dbReference>
<dbReference type="GO" id="GO:0034628">
    <property type="term" value="P:'de novo' NAD+ biosynthetic process from L-aspartate"/>
    <property type="evidence" value="ECO:0007669"/>
    <property type="project" value="TreeGrafter"/>
</dbReference>
<dbReference type="Gene3D" id="3.90.700.10">
    <property type="entry name" value="Succinate dehydrogenase/fumarate reductase flavoprotein, catalytic domain"/>
    <property type="match status" value="1"/>
</dbReference>
<comment type="pathway">
    <text evidence="2 13">Cofactor biosynthesis; NAD(+) biosynthesis; iminoaspartate from L-aspartate (oxidase route): step 1/1.</text>
</comment>
<dbReference type="PANTHER" id="PTHR42716">
    <property type="entry name" value="L-ASPARTATE OXIDASE"/>
    <property type="match status" value="1"/>
</dbReference>
<keyword evidence="6 13" id="KW-0285">Flavoprotein</keyword>
<dbReference type="SUPFAM" id="SSF56425">
    <property type="entry name" value="Succinate dehydrogenase/fumarate reductase flavoprotein, catalytic domain"/>
    <property type="match status" value="1"/>
</dbReference>
<dbReference type="InterPro" id="IPR036188">
    <property type="entry name" value="FAD/NAD-bd_sf"/>
</dbReference>
<evidence type="ECO:0000256" key="1">
    <source>
        <dbReference type="ARBA" id="ARBA00001974"/>
    </source>
</evidence>
<keyword evidence="9 13" id="KW-0560">Oxidoreductase</keyword>
<evidence type="ECO:0000256" key="4">
    <source>
        <dbReference type="ARBA" id="ARBA00012173"/>
    </source>
</evidence>
<protein>
    <recommendedName>
        <fullName evidence="5 12">L-aspartate oxidase</fullName>
        <ecNumber evidence="4 12">1.4.3.16</ecNumber>
    </recommendedName>
</protein>
<dbReference type="EMBL" id="BAFB01000242">
    <property type="protein sequence ID" value="GAB36898.1"/>
    <property type="molecule type" value="Genomic_DNA"/>
</dbReference>
<dbReference type="AlphaFoldDB" id="H5TTU0"/>
<dbReference type="SUPFAM" id="SSF46977">
    <property type="entry name" value="Succinate dehydrogenase/fumarate reductase flavoprotein C-terminal domain"/>
    <property type="match status" value="1"/>
</dbReference>
<evidence type="ECO:0000313" key="16">
    <source>
        <dbReference type="Proteomes" id="UP000005038"/>
    </source>
</evidence>
<evidence type="ECO:0000256" key="10">
    <source>
        <dbReference type="ARBA" id="ARBA00029426"/>
    </source>
</evidence>
<evidence type="ECO:0000259" key="14">
    <source>
        <dbReference type="Pfam" id="PF00890"/>
    </source>
</evidence>
<proteinExistence type="inferred from homology"/>
<comment type="similarity">
    <text evidence="3 13">Belongs to the FAD-dependent oxidoreductase 2 family. NadB subfamily.</text>
</comment>
<dbReference type="UniPathway" id="UPA00253">
    <property type="reaction ID" value="UER00326"/>
</dbReference>
<comment type="catalytic activity">
    <reaction evidence="11">
        <text>L-aspartate + O2 = iminosuccinate + H2O2</text>
        <dbReference type="Rhea" id="RHEA:25876"/>
        <dbReference type="ChEBI" id="CHEBI:15379"/>
        <dbReference type="ChEBI" id="CHEBI:16240"/>
        <dbReference type="ChEBI" id="CHEBI:29991"/>
        <dbReference type="ChEBI" id="CHEBI:77875"/>
        <dbReference type="EC" id="1.4.3.16"/>
    </reaction>
    <physiologicalReaction direction="left-to-right" evidence="11">
        <dbReference type="Rhea" id="RHEA:25877"/>
    </physiologicalReaction>
</comment>
<evidence type="ECO:0000256" key="11">
    <source>
        <dbReference type="ARBA" id="ARBA00048305"/>
    </source>
</evidence>